<proteinExistence type="predicted"/>
<protein>
    <submittedName>
        <fullName evidence="2">Uncharacterized protein</fullName>
    </submittedName>
</protein>
<sequence>MKDSQDCSTANHVVFYHLSAKDVVQHSLCPPGEESRCFMQRAEALGKKPEPHSTKELYLSNIPGKQLELVKGAYKDLANPALLQKCFSGRIQNPNESLHSKVWRKVSKDKYTGLHRTRFVSQMTVWEHNLDTLSPICCSALDLWCLASSLRHKREKIRRERGTKHQDKKKTKAGEDTQQKPRIEGRG</sequence>
<evidence type="ECO:0000313" key="2">
    <source>
        <dbReference type="EMBL" id="KAK8371975.1"/>
    </source>
</evidence>
<organism evidence="2 3">
    <name type="scientific">Scylla paramamosain</name>
    <name type="common">Mud crab</name>
    <dbReference type="NCBI Taxonomy" id="85552"/>
    <lineage>
        <taxon>Eukaryota</taxon>
        <taxon>Metazoa</taxon>
        <taxon>Ecdysozoa</taxon>
        <taxon>Arthropoda</taxon>
        <taxon>Crustacea</taxon>
        <taxon>Multicrustacea</taxon>
        <taxon>Malacostraca</taxon>
        <taxon>Eumalacostraca</taxon>
        <taxon>Eucarida</taxon>
        <taxon>Decapoda</taxon>
        <taxon>Pleocyemata</taxon>
        <taxon>Brachyura</taxon>
        <taxon>Eubrachyura</taxon>
        <taxon>Portunoidea</taxon>
        <taxon>Portunidae</taxon>
        <taxon>Portuninae</taxon>
        <taxon>Scylla</taxon>
    </lineage>
</organism>
<evidence type="ECO:0000313" key="3">
    <source>
        <dbReference type="Proteomes" id="UP001487740"/>
    </source>
</evidence>
<name>A0AAW0S9H3_SCYPA</name>
<gene>
    <name evidence="2" type="ORF">O3P69_009105</name>
</gene>
<comment type="caution">
    <text evidence="2">The sequence shown here is derived from an EMBL/GenBank/DDBJ whole genome shotgun (WGS) entry which is preliminary data.</text>
</comment>
<evidence type="ECO:0000256" key="1">
    <source>
        <dbReference type="SAM" id="MobiDB-lite"/>
    </source>
</evidence>
<feature type="compositionally biased region" description="Basic and acidic residues" evidence="1">
    <location>
        <begin position="172"/>
        <end position="187"/>
    </location>
</feature>
<feature type="region of interest" description="Disordered" evidence="1">
    <location>
        <begin position="155"/>
        <end position="187"/>
    </location>
</feature>
<dbReference type="EMBL" id="JARAKH010006385">
    <property type="protein sequence ID" value="KAK8371975.1"/>
    <property type="molecule type" value="Genomic_DNA"/>
</dbReference>
<accession>A0AAW0S9H3</accession>
<dbReference type="Proteomes" id="UP001487740">
    <property type="component" value="Unassembled WGS sequence"/>
</dbReference>
<keyword evidence="3" id="KW-1185">Reference proteome</keyword>
<reference evidence="2 3" key="1">
    <citation type="submission" date="2023-03" db="EMBL/GenBank/DDBJ databases">
        <title>High-quality genome of Scylla paramamosain provides insights in environmental adaptation.</title>
        <authorList>
            <person name="Zhang L."/>
        </authorList>
    </citation>
    <scope>NUCLEOTIDE SEQUENCE [LARGE SCALE GENOMIC DNA]</scope>
    <source>
        <strain evidence="2">LZ_2023a</strain>
        <tissue evidence="2">Muscle</tissue>
    </source>
</reference>
<dbReference type="AlphaFoldDB" id="A0AAW0S9H3"/>